<evidence type="ECO:0000259" key="4">
    <source>
        <dbReference type="PROSITE" id="PS51352"/>
    </source>
</evidence>
<feature type="signal peptide" evidence="3">
    <location>
        <begin position="1"/>
        <end position="26"/>
    </location>
</feature>
<dbReference type="EMBL" id="CP140153">
    <property type="protein sequence ID" value="WQH15953.1"/>
    <property type="molecule type" value="Genomic_DNA"/>
</dbReference>
<dbReference type="SUPFAM" id="SSF52833">
    <property type="entry name" value="Thioredoxin-like"/>
    <property type="match status" value="1"/>
</dbReference>
<dbReference type="Proteomes" id="UP001327459">
    <property type="component" value="Chromosome"/>
</dbReference>
<dbReference type="Pfam" id="PF02630">
    <property type="entry name" value="SCO1-SenC"/>
    <property type="match status" value="1"/>
</dbReference>
<keyword evidence="2" id="KW-0186">Copper</keyword>
<reference evidence="5 6" key="1">
    <citation type="submission" date="2023-11" db="EMBL/GenBank/DDBJ databases">
        <title>MicrobeMod: A computational toolkit for identifying prokaryotic methylation and restriction-modification with nanopore sequencing.</title>
        <authorList>
            <person name="Crits-Christoph A."/>
            <person name="Kang S.C."/>
            <person name="Lee H."/>
            <person name="Ostrov N."/>
        </authorList>
    </citation>
    <scope>NUCLEOTIDE SEQUENCE [LARGE SCALE GENOMIC DNA]</scope>
    <source>
        <strain evidence="5 6">ATCC 49870</strain>
    </source>
</reference>
<dbReference type="PANTHER" id="PTHR12151:SF25">
    <property type="entry name" value="LINALOOL DEHYDRATASE_ISOMERASE DOMAIN-CONTAINING PROTEIN"/>
    <property type="match status" value="1"/>
</dbReference>
<proteinExistence type="inferred from homology"/>
<dbReference type="InterPro" id="IPR036249">
    <property type="entry name" value="Thioredoxin-like_sf"/>
</dbReference>
<feature type="chain" id="PRO_5045938163" evidence="3">
    <location>
        <begin position="27"/>
        <end position="219"/>
    </location>
</feature>
<comment type="similarity">
    <text evidence="1">Belongs to the SCO1/2 family.</text>
</comment>
<evidence type="ECO:0000313" key="5">
    <source>
        <dbReference type="EMBL" id="WQH15953.1"/>
    </source>
</evidence>
<evidence type="ECO:0000313" key="6">
    <source>
        <dbReference type="Proteomes" id="UP001327459"/>
    </source>
</evidence>
<dbReference type="CDD" id="cd02968">
    <property type="entry name" value="SCO"/>
    <property type="match status" value="1"/>
</dbReference>
<dbReference type="Gene3D" id="3.40.30.10">
    <property type="entry name" value="Glutaredoxin"/>
    <property type="match status" value="1"/>
</dbReference>
<organism evidence="5 6">
    <name type="scientific">Guyparkeria halophila</name>
    <dbReference type="NCBI Taxonomy" id="47960"/>
    <lineage>
        <taxon>Bacteria</taxon>
        <taxon>Pseudomonadati</taxon>
        <taxon>Pseudomonadota</taxon>
        <taxon>Gammaproteobacteria</taxon>
        <taxon>Chromatiales</taxon>
        <taxon>Thioalkalibacteraceae</taxon>
        <taxon>Guyparkeria</taxon>
    </lineage>
</organism>
<dbReference type="PROSITE" id="PS51352">
    <property type="entry name" value="THIOREDOXIN_2"/>
    <property type="match status" value="1"/>
</dbReference>
<gene>
    <name evidence="5" type="ORF">SR882_09320</name>
</gene>
<dbReference type="InterPro" id="IPR013766">
    <property type="entry name" value="Thioredoxin_domain"/>
</dbReference>
<feature type="domain" description="Thioredoxin" evidence="4">
    <location>
        <begin position="49"/>
        <end position="214"/>
    </location>
</feature>
<accession>A0ABZ0YVB2</accession>
<evidence type="ECO:0000256" key="1">
    <source>
        <dbReference type="ARBA" id="ARBA00010996"/>
    </source>
</evidence>
<keyword evidence="6" id="KW-1185">Reference proteome</keyword>
<name>A0ABZ0YVB2_9GAMM</name>
<dbReference type="InterPro" id="IPR003782">
    <property type="entry name" value="SCO1/SenC"/>
</dbReference>
<keyword evidence="3" id="KW-0732">Signal</keyword>
<evidence type="ECO:0000256" key="2">
    <source>
        <dbReference type="ARBA" id="ARBA00023008"/>
    </source>
</evidence>
<protein>
    <submittedName>
        <fullName evidence="5">SCO family protein</fullName>
    </submittedName>
</protein>
<evidence type="ECO:0000256" key="3">
    <source>
        <dbReference type="SAM" id="SignalP"/>
    </source>
</evidence>
<sequence length="219" mass="23990">MTDTMLLRVLLLPFLLVSLLAGCQPAAENPGTNPLAGYESPEPLVLRAPEAPMPVPDVVLEGVDGPVGTSALFDGRWTLLYVGYSYCPDICPTELGQLSQILPALQEHSPQFDWQVVFLSVDPERDTPAHLEKYTAFFSEEFVPVTGSREAIDAVTGAVKAGYRIGEHAPGERRYSVDHDTGFRLIDPQGRMLAVLPGPHHPDRVVTMLQSFLSEVRPE</sequence>
<dbReference type="RefSeq" id="WP_322520976.1">
    <property type="nucleotide sequence ID" value="NZ_CP140153.1"/>
</dbReference>
<dbReference type="PANTHER" id="PTHR12151">
    <property type="entry name" value="ELECTRON TRANSPORT PROTIN SCO1/SENC FAMILY MEMBER"/>
    <property type="match status" value="1"/>
</dbReference>